<organism evidence="1 2">
    <name type="scientific">Jatropha curcas</name>
    <name type="common">Barbados nut</name>
    <dbReference type="NCBI Taxonomy" id="180498"/>
    <lineage>
        <taxon>Eukaryota</taxon>
        <taxon>Viridiplantae</taxon>
        <taxon>Streptophyta</taxon>
        <taxon>Embryophyta</taxon>
        <taxon>Tracheophyta</taxon>
        <taxon>Spermatophyta</taxon>
        <taxon>Magnoliopsida</taxon>
        <taxon>eudicotyledons</taxon>
        <taxon>Gunneridae</taxon>
        <taxon>Pentapetalae</taxon>
        <taxon>rosids</taxon>
        <taxon>fabids</taxon>
        <taxon>Malpighiales</taxon>
        <taxon>Euphorbiaceae</taxon>
        <taxon>Crotonoideae</taxon>
        <taxon>Jatropheae</taxon>
        <taxon>Jatropha</taxon>
    </lineage>
</organism>
<keyword evidence="2" id="KW-1185">Reference proteome</keyword>
<protein>
    <submittedName>
        <fullName evidence="1">Uncharacterized protein</fullName>
    </submittedName>
</protein>
<dbReference type="EMBL" id="KK915046">
    <property type="protein sequence ID" value="KDP24848.1"/>
    <property type="molecule type" value="Genomic_DNA"/>
</dbReference>
<accession>A0A067JPW1</accession>
<sequence length="99" mass="11394">MYGRFMRNVEEIKSYARGEVALVEIHHNLNQFKKTSILKSAKESKAGIRGCAFALMVFAFQYIRPLHKLFCVKKPLVSFPLACGWAKKLSKTHEKKFDS</sequence>
<proteinExistence type="predicted"/>
<evidence type="ECO:0000313" key="2">
    <source>
        <dbReference type="Proteomes" id="UP000027138"/>
    </source>
</evidence>
<dbReference type="Proteomes" id="UP000027138">
    <property type="component" value="Unassembled WGS sequence"/>
</dbReference>
<reference evidence="1 2" key="1">
    <citation type="journal article" date="2014" name="PLoS ONE">
        <title>Global Analysis of Gene Expression Profiles in Physic Nut (Jatropha curcas L.) Seedlings Exposed to Salt Stress.</title>
        <authorList>
            <person name="Zhang L."/>
            <person name="Zhang C."/>
            <person name="Wu P."/>
            <person name="Chen Y."/>
            <person name="Li M."/>
            <person name="Jiang H."/>
            <person name="Wu G."/>
        </authorList>
    </citation>
    <scope>NUCLEOTIDE SEQUENCE [LARGE SCALE GENOMIC DNA]</scope>
    <source>
        <strain evidence="2">cv. GZQX0401</strain>
        <tissue evidence="1">Young leaves</tissue>
    </source>
</reference>
<evidence type="ECO:0000313" key="1">
    <source>
        <dbReference type="EMBL" id="KDP24848.1"/>
    </source>
</evidence>
<name>A0A067JPW1_JATCU</name>
<dbReference type="AlphaFoldDB" id="A0A067JPW1"/>
<gene>
    <name evidence="1" type="ORF">JCGZ_25318</name>
</gene>